<dbReference type="Bgee" id="ENSMGAG00000003368">
    <property type="expression patterns" value="Expressed in thymus and 14 other cell types or tissues"/>
</dbReference>
<dbReference type="GeneTree" id="ENSGT00800000124150"/>
<evidence type="ECO:0000313" key="2">
    <source>
        <dbReference type="Ensembl" id="ENSMGAP00000021397.1"/>
    </source>
</evidence>
<dbReference type="PANTHER" id="PTHR14492:SF4">
    <property type="entry name" value="CILIOGENESIS AND PLANAR POLARITY EFFECTOR 1"/>
    <property type="match status" value="1"/>
</dbReference>
<protein>
    <submittedName>
        <fullName evidence="2">Ciliosis and planar polarity effector complex subunit 1</fullName>
    </submittedName>
</protein>
<dbReference type="Pfam" id="PF15392">
    <property type="entry name" value="Joubert"/>
    <property type="match status" value="1"/>
</dbReference>
<dbReference type="OrthoDB" id="5974632at2759"/>
<organism evidence="2 3">
    <name type="scientific">Meleagris gallopavo</name>
    <name type="common">Wild turkey</name>
    <dbReference type="NCBI Taxonomy" id="9103"/>
    <lineage>
        <taxon>Eukaryota</taxon>
        <taxon>Metazoa</taxon>
        <taxon>Chordata</taxon>
        <taxon>Craniata</taxon>
        <taxon>Vertebrata</taxon>
        <taxon>Euteleostomi</taxon>
        <taxon>Archelosauria</taxon>
        <taxon>Archosauria</taxon>
        <taxon>Dinosauria</taxon>
        <taxon>Saurischia</taxon>
        <taxon>Theropoda</taxon>
        <taxon>Coelurosauria</taxon>
        <taxon>Aves</taxon>
        <taxon>Neognathae</taxon>
        <taxon>Galloanserae</taxon>
        <taxon>Galliformes</taxon>
        <taxon>Phasianidae</taxon>
        <taxon>Meleagridinae</taxon>
        <taxon>Meleagris</taxon>
    </lineage>
</organism>
<dbReference type="GO" id="GO:0035869">
    <property type="term" value="C:ciliary transition zone"/>
    <property type="evidence" value="ECO:0007669"/>
    <property type="project" value="TreeGrafter"/>
</dbReference>
<reference evidence="2" key="2">
    <citation type="submission" date="2025-08" db="UniProtKB">
        <authorList>
            <consortium name="Ensembl"/>
        </authorList>
    </citation>
    <scope>IDENTIFICATION</scope>
</reference>
<reference evidence="2 3" key="1">
    <citation type="journal article" date="2010" name="PLoS Biol.">
        <title>Multi-platform next-generation sequencing of the domestic turkey (Meleagris gallopavo): genome assembly and analysis.</title>
        <authorList>
            <person name="Dalloul R.A."/>
            <person name="Long J.A."/>
            <person name="Zimin A.V."/>
            <person name="Aslam L."/>
            <person name="Beal K."/>
            <person name="Blomberg L.A."/>
            <person name="Bouffard P."/>
            <person name="Burt D.W."/>
            <person name="Crasta O."/>
            <person name="Crooijmans R.P."/>
            <person name="Cooper K."/>
            <person name="Coulombe R.A."/>
            <person name="De S."/>
            <person name="Delany M.E."/>
            <person name="Dodgson J.B."/>
            <person name="Dong J.J."/>
            <person name="Evans C."/>
            <person name="Frederickson K.M."/>
            <person name="Flicek P."/>
            <person name="Florea L."/>
            <person name="Folkerts O."/>
            <person name="Groenen M.A."/>
            <person name="Harkins T.T."/>
            <person name="Herrero J."/>
            <person name="Hoffmann S."/>
            <person name="Megens H.J."/>
            <person name="Jiang A."/>
            <person name="de Jong P."/>
            <person name="Kaiser P."/>
            <person name="Kim H."/>
            <person name="Kim K.W."/>
            <person name="Kim S."/>
            <person name="Langenberger D."/>
            <person name="Lee M.K."/>
            <person name="Lee T."/>
            <person name="Mane S."/>
            <person name="Marcais G."/>
            <person name="Marz M."/>
            <person name="McElroy A.P."/>
            <person name="Modise T."/>
            <person name="Nefedov M."/>
            <person name="Notredame C."/>
            <person name="Paton I.R."/>
            <person name="Payne W.S."/>
            <person name="Pertea G."/>
            <person name="Prickett D."/>
            <person name="Puiu D."/>
            <person name="Qioa D."/>
            <person name="Raineri E."/>
            <person name="Ruffier M."/>
            <person name="Salzberg S.L."/>
            <person name="Schatz M.C."/>
            <person name="Scheuring C."/>
            <person name="Schmidt C.J."/>
            <person name="Schroeder S."/>
            <person name="Searle S.M."/>
            <person name="Smith E.J."/>
            <person name="Smith J."/>
            <person name="Sonstegard T.S."/>
            <person name="Stadler P.F."/>
            <person name="Tafer H."/>
            <person name="Tu Z.J."/>
            <person name="Van Tassell C.P."/>
            <person name="Vilella A.J."/>
            <person name="Williams K.P."/>
            <person name="Yorke J.A."/>
            <person name="Zhang L."/>
            <person name="Zhang H.B."/>
            <person name="Zhang X."/>
            <person name="Zhang Y."/>
            <person name="Reed K.M."/>
        </authorList>
    </citation>
    <scope>NUCLEOTIDE SEQUENCE [LARGE SCALE GENOMIC DNA]</scope>
</reference>
<feature type="compositionally biased region" description="Basic and acidic residues" evidence="1">
    <location>
        <begin position="50"/>
        <end position="61"/>
    </location>
</feature>
<feature type="compositionally biased region" description="Basic residues" evidence="1">
    <location>
        <begin position="62"/>
        <end position="72"/>
    </location>
</feature>
<feature type="region of interest" description="Disordered" evidence="1">
    <location>
        <begin position="50"/>
        <end position="83"/>
    </location>
</feature>
<accession>A0A803XPF1</accession>
<sequence length="679" mass="77473">MLPRQVSKKVPKLVPPQDLIAFEQYYHHHSATSTSSVQDQTKPIQLLKSDFKPFEPRDVQKSTKRQKRRNKKQMKEEVEKEKRSVSFCPDDSIINISDTVIAVESKMDPETKCTSYLQDDSFISMDKAAEAVTTPDLHYMASTKKKIAETQDASTNTHPELKSYKDIGISTEVEISDVEKNESDTSVPVSESSSIPKLSSPNMYLNLRFSSEVKERLLPSSLSDVPDLSEHKYISVIDIEDSDILNDLPMAPESADEIVTTEQNEKFEIPSTAELHRMAASVTNAIPSELLQKKDNLLKDLASQKQKEHKEADSTRESITWNIEFEDTRAFPSTRLLSEVIDKECLSTKHQEIDMQLRILQNVTKNMEEDFRNTRQLVKIIEDLEMAANLDPHGHPSFSEDSRIIGDGVHLNGKLSERHSQKTEKEKKEIRAWMKRKQKERMREYMKKLDEQRQKEHNPFKKNMNCRLTSKDIKLLKKKKEEKDKVLFSEHHSMRVSQALSLMNEMLSETMTVPASEHRPWSRARSPQECRKQLTASTKGGHPYSCVLSERHRTAARHCFGQKGHRFTPALGSTRSKVADCRGSRISQKPPAVSTAVQTEDFDHETDRDVESPWTLPDDIQRILQDSHDTLFQDSAPHTVSFSPVANNDTDGISESTGSILSRLDWNAIEAMVADVEDT</sequence>
<dbReference type="AlphaFoldDB" id="A0A803XPF1"/>
<keyword evidence="3" id="KW-1185">Reference proteome</keyword>
<feature type="compositionally biased region" description="Basic and acidic residues" evidence="1">
    <location>
        <begin position="73"/>
        <end position="83"/>
    </location>
</feature>
<dbReference type="InterPro" id="IPR028236">
    <property type="entry name" value="CPLANE1"/>
</dbReference>
<feature type="region of interest" description="Disordered" evidence="1">
    <location>
        <begin position="176"/>
        <end position="197"/>
    </location>
</feature>
<evidence type="ECO:0000313" key="3">
    <source>
        <dbReference type="Proteomes" id="UP000001645"/>
    </source>
</evidence>
<dbReference type="GO" id="GO:0060271">
    <property type="term" value="P:cilium assembly"/>
    <property type="evidence" value="ECO:0007669"/>
    <property type="project" value="TreeGrafter"/>
</dbReference>
<proteinExistence type="predicted"/>
<evidence type="ECO:0000256" key="1">
    <source>
        <dbReference type="SAM" id="MobiDB-lite"/>
    </source>
</evidence>
<dbReference type="Proteomes" id="UP000001645">
    <property type="component" value="Chromosome Z"/>
</dbReference>
<dbReference type="PANTHER" id="PTHR14492">
    <property type="entry name" value="JBTS17"/>
    <property type="match status" value="1"/>
</dbReference>
<dbReference type="Ensembl" id="ENSMGAT00000032636.1">
    <property type="protein sequence ID" value="ENSMGAP00000021397.1"/>
    <property type="gene ID" value="ENSMGAG00000003368.3"/>
</dbReference>
<reference evidence="2" key="3">
    <citation type="submission" date="2025-09" db="UniProtKB">
        <authorList>
            <consortium name="Ensembl"/>
        </authorList>
    </citation>
    <scope>IDENTIFICATION</scope>
</reference>
<name>A0A803XPF1_MELGA</name>
<gene>
    <name evidence="2" type="primary">CPLANE1</name>
</gene>
<feature type="compositionally biased region" description="Low complexity" evidence="1">
    <location>
        <begin position="184"/>
        <end position="197"/>
    </location>
</feature>